<organism evidence="1 2">
    <name type="scientific">Aeromonas phage LAh_6</name>
    <dbReference type="NCBI Taxonomy" id="2591030"/>
    <lineage>
        <taxon>Viruses</taxon>
        <taxon>Duplodnaviria</taxon>
        <taxon>Heunggongvirae</taxon>
        <taxon>Uroviricota</taxon>
        <taxon>Caudoviricetes</taxon>
        <taxon>Grimontviridae</taxon>
        <taxon>Lahexavirus</taxon>
        <taxon>Lahexavirus LAh6</taxon>
    </lineage>
</organism>
<keyword evidence="2" id="KW-1185">Reference proteome</keyword>
<gene>
    <name evidence="1" type="ORF">LAh6_73</name>
</gene>
<dbReference type="Proteomes" id="UP000319466">
    <property type="component" value="Segment"/>
</dbReference>
<dbReference type="EMBL" id="MK838112">
    <property type="protein sequence ID" value="QDH46594.1"/>
    <property type="molecule type" value="Genomic_DNA"/>
</dbReference>
<protein>
    <submittedName>
        <fullName evidence="1">Uncharacterized protein</fullName>
    </submittedName>
</protein>
<reference evidence="1 2" key="1">
    <citation type="submission" date="2019-04" db="EMBL/GenBank/DDBJ databases">
        <title>Novel bacteriophages capable of disrupting biofilms from clinical strains of Aeromonas hydrophila with intrinsic antibiotic resistance.</title>
        <authorList>
            <person name="Kabwe M."/>
            <person name="Brown T.L."/>
            <person name="Speirs L."/>
            <person name="Ku H."/>
            <person name="Leach M."/>
            <person name="Chan H.T."/>
            <person name="Petrovski S."/>
            <person name="Lock P."/>
            <person name="Tucci J."/>
        </authorList>
    </citation>
    <scope>NUCLEOTIDE SEQUENCE [LARGE SCALE GENOMIC DNA]</scope>
</reference>
<name>A0A513ZZZ1_9CAUD</name>
<accession>A0A513ZZZ1</accession>
<evidence type="ECO:0000313" key="2">
    <source>
        <dbReference type="Proteomes" id="UP000319466"/>
    </source>
</evidence>
<evidence type="ECO:0000313" key="1">
    <source>
        <dbReference type="EMBL" id="QDH46594.1"/>
    </source>
</evidence>
<sequence length="75" mass="9046">MKKHFWKVRTFHKDNPDVPIDLTAGTRKEARLLKFHMKSLIFMQNVKMYKVIPFIYPNPLSNQPPLQCEYLQEVR</sequence>
<proteinExistence type="predicted"/>